<organism evidence="3 4">
    <name type="scientific">Chromohalobacter canadensis</name>
    <dbReference type="NCBI Taxonomy" id="141389"/>
    <lineage>
        <taxon>Bacteria</taxon>
        <taxon>Pseudomonadati</taxon>
        <taxon>Pseudomonadota</taxon>
        <taxon>Gammaproteobacteria</taxon>
        <taxon>Oceanospirillales</taxon>
        <taxon>Halomonadaceae</taxon>
        <taxon>Chromohalobacter</taxon>
    </lineage>
</organism>
<gene>
    <name evidence="3" type="ORF">SR908_07515</name>
</gene>
<evidence type="ECO:0000313" key="4">
    <source>
        <dbReference type="Proteomes" id="UP001321908"/>
    </source>
</evidence>
<feature type="transmembrane region" description="Helical" evidence="1">
    <location>
        <begin position="22"/>
        <end position="45"/>
    </location>
</feature>
<protein>
    <submittedName>
        <fullName evidence="3">YjiH family protein</fullName>
    </submittedName>
</protein>
<dbReference type="EMBL" id="CP140151">
    <property type="protein sequence ID" value="WQH10511.1"/>
    <property type="molecule type" value="Genomic_DNA"/>
</dbReference>
<evidence type="ECO:0000256" key="1">
    <source>
        <dbReference type="SAM" id="Phobius"/>
    </source>
</evidence>
<feature type="domain" description="Nucleoside transporter/FeoB GTPase Gate" evidence="2">
    <location>
        <begin position="134"/>
        <end position="232"/>
    </location>
</feature>
<keyword evidence="1" id="KW-0812">Transmembrane</keyword>
<dbReference type="InterPro" id="IPR011642">
    <property type="entry name" value="Gate_dom"/>
</dbReference>
<evidence type="ECO:0000313" key="3">
    <source>
        <dbReference type="EMBL" id="WQH10511.1"/>
    </source>
</evidence>
<keyword evidence="4" id="KW-1185">Reference proteome</keyword>
<reference evidence="3 4" key="1">
    <citation type="submission" date="2023-11" db="EMBL/GenBank/DDBJ databases">
        <title>MicrobeMod: A computational toolkit for identifying prokaryotic methylation and restriction-modification with nanopore sequencing.</title>
        <authorList>
            <person name="Crits-Christoph A."/>
            <person name="Kang S.C."/>
            <person name="Lee H."/>
            <person name="Ostrov N."/>
        </authorList>
    </citation>
    <scope>NUCLEOTIDE SEQUENCE [LARGE SCALE GENOMIC DNA]</scope>
    <source>
        <strain evidence="3 4">ATCC 43984</strain>
    </source>
</reference>
<keyword evidence="1" id="KW-1133">Transmembrane helix</keyword>
<name>A0ABZ0YGM2_9GAMM</name>
<feature type="transmembrane region" description="Helical" evidence="1">
    <location>
        <begin position="210"/>
        <end position="228"/>
    </location>
</feature>
<feature type="transmembrane region" description="Helical" evidence="1">
    <location>
        <begin position="383"/>
        <end position="408"/>
    </location>
</feature>
<sequence length="448" mass="48077">MSHRDKTQDASGGQEQRYSLKIALYLFIPSLLGILIFFVPVTLAGRTTIPLDHMVTGARYLLGPLDGWYALALIVAGAIYPLATGRWRRSVTERIFTVLKLLGVVAAAMALSGWGPALLHTPDMLPFLFGKLVIPVGLIVPIGAIFLSLLIGYGLLELIGILLQPVMRPVWRTPGKSAIDAVASFVGSYSIGLLITNRVYQSGEYSSREAAIIATGFSTVSATFMIIVAKTLDLMTVWNLYFWLALLITFVVTAITVRLPPLANMDNEKSGDEPKIARGRRLATAWHTGLDVAAKAPSLTHSVALNFKEGLLMAISILPSIMSVGLIGLLLAKYTPLFDWLGLVFYPVTALWGLDEAMALAQAASTGLAEMFLPALLMGDAAFVARFATGVVSVSSVLFFSASIPCILSTTIPISIGRIVVIWFLRVVLSLLLAVPAGYAVQTLTAIG</sequence>
<dbReference type="Proteomes" id="UP001321908">
    <property type="component" value="Chromosome"/>
</dbReference>
<feature type="transmembrane region" description="Helical" evidence="1">
    <location>
        <begin position="240"/>
        <end position="259"/>
    </location>
</feature>
<feature type="transmembrane region" description="Helical" evidence="1">
    <location>
        <begin position="177"/>
        <end position="195"/>
    </location>
</feature>
<accession>A0ABZ0YGM2</accession>
<feature type="transmembrane region" description="Helical" evidence="1">
    <location>
        <begin position="134"/>
        <end position="156"/>
    </location>
</feature>
<feature type="transmembrane region" description="Helical" evidence="1">
    <location>
        <begin position="65"/>
        <end position="83"/>
    </location>
</feature>
<feature type="transmembrane region" description="Helical" evidence="1">
    <location>
        <begin position="95"/>
        <end position="114"/>
    </location>
</feature>
<dbReference type="RefSeq" id="WP_246924895.1">
    <property type="nucleotide sequence ID" value="NZ_CP140151.1"/>
</dbReference>
<dbReference type="Pfam" id="PF07670">
    <property type="entry name" value="Gate"/>
    <property type="match status" value="1"/>
</dbReference>
<keyword evidence="1" id="KW-0472">Membrane</keyword>
<feature type="transmembrane region" description="Helical" evidence="1">
    <location>
        <begin position="311"/>
        <end position="331"/>
    </location>
</feature>
<feature type="transmembrane region" description="Helical" evidence="1">
    <location>
        <begin position="420"/>
        <end position="441"/>
    </location>
</feature>
<evidence type="ECO:0000259" key="2">
    <source>
        <dbReference type="Pfam" id="PF07670"/>
    </source>
</evidence>
<feature type="transmembrane region" description="Helical" evidence="1">
    <location>
        <begin position="343"/>
        <end position="363"/>
    </location>
</feature>
<proteinExistence type="predicted"/>